<name>A0A655EL71_SALET</name>
<dbReference type="Proteomes" id="UP000039541">
    <property type="component" value="Unassembled WGS sequence"/>
</dbReference>
<organism evidence="1 2">
    <name type="scientific">Salmonella enterica subsp. enterica serovar Bovismorbificans</name>
    <dbReference type="NCBI Taxonomy" id="58097"/>
    <lineage>
        <taxon>Bacteria</taxon>
        <taxon>Pseudomonadati</taxon>
        <taxon>Pseudomonadota</taxon>
        <taxon>Gammaproteobacteria</taxon>
        <taxon>Enterobacterales</taxon>
        <taxon>Enterobacteriaceae</taxon>
        <taxon>Salmonella</taxon>
    </lineage>
</organism>
<protein>
    <submittedName>
        <fullName evidence="1">Uncharacterized protein</fullName>
    </submittedName>
</protein>
<accession>A0A655EL71</accession>
<gene>
    <name evidence="1" type="ORF">ERS008202_04773</name>
</gene>
<dbReference type="AlphaFoldDB" id="A0A655EL71"/>
<evidence type="ECO:0000313" key="2">
    <source>
        <dbReference type="Proteomes" id="UP000039541"/>
    </source>
</evidence>
<dbReference type="EMBL" id="CQPC01000115">
    <property type="protein sequence ID" value="CNV25913.1"/>
    <property type="molecule type" value="Genomic_DNA"/>
</dbReference>
<reference evidence="1 2" key="1">
    <citation type="submission" date="2015-03" db="EMBL/GenBank/DDBJ databases">
        <authorList>
            <consortium name="Pathogen Informatics"/>
        </authorList>
    </citation>
    <scope>NUCLEOTIDE SEQUENCE [LARGE SCALE GENOMIC DNA]</scope>
    <source>
        <strain evidence="1 2">3476</strain>
    </source>
</reference>
<sequence length="108" mass="11630">MQACRAGAGATHSSDFLPRLNFLLFPDQHRIIMGVGTQVIIVMFDDNKITVTTQCVTGIYDAPISGCDDSLSLTACNVDPFIAPFGSAKVFDHFAIRRPAPCGNRRAG</sequence>
<evidence type="ECO:0000313" key="1">
    <source>
        <dbReference type="EMBL" id="CNV25913.1"/>
    </source>
</evidence>
<proteinExistence type="predicted"/>